<accession>A0A8A0RQA5</accession>
<protein>
    <submittedName>
        <fullName evidence="1">Uncharacterized protein</fullName>
    </submittedName>
</protein>
<gene>
    <name evidence="1" type="ORF">H0A61_03005</name>
</gene>
<dbReference type="EMBL" id="CP059066">
    <property type="protein sequence ID" value="QSQ10595.1"/>
    <property type="molecule type" value="Genomic_DNA"/>
</dbReference>
<reference evidence="1" key="1">
    <citation type="submission" date="2020-07" db="EMBL/GenBank/DDBJ databases">
        <title>Koleobacter methoxysyntrophicus gen. nov., sp. nov., a novel anaerobic bacterium isolated from deep subsurface oil field and proposal of Koleobacterales ord. nov. in the phylum Firmicutes.</title>
        <authorList>
            <person name="Sakamoto S."/>
            <person name="Tamaki H."/>
        </authorList>
    </citation>
    <scope>NUCLEOTIDE SEQUENCE</scope>
    <source>
        <strain evidence="1">NRmbB1</strain>
    </source>
</reference>
<keyword evidence="2" id="KW-1185">Reference proteome</keyword>
<dbReference type="RefSeq" id="WP_206707903.1">
    <property type="nucleotide sequence ID" value="NZ_CP059066.1"/>
</dbReference>
<dbReference type="Proteomes" id="UP000662904">
    <property type="component" value="Chromosome"/>
</dbReference>
<proteinExistence type="predicted"/>
<sequence length="269" mass="31264">MALPSMIANPDLYLYKETEKRIKDDLNTAFEIFIAEQYSRLRYSDLMPDGKPGLASKTRLVSWLNDNASGKTIRHGVITKYKNDYPSHFLDGIWEARYFGFFVGYMKQLLTSKKFIKSRKIADEFSRSFADEEWFWQAVAVAGAKLLEDLYERGGLRTDIAKAYIRQIKLSRELLDNLGRIAGRIAKNCGERYGRESIDAVQGSLETIKDVVESSFKEQLRSSFEIFSNRSEYRIYLRYKEEIRKNFVQVRHKQSTYFNYLTAAGQLPG</sequence>
<name>A0A8A0RQA5_9FIRM</name>
<evidence type="ECO:0000313" key="1">
    <source>
        <dbReference type="EMBL" id="QSQ10595.1"/>
    </source>
</evidence>
<evidence type="ECO:0000313" key="2">
    <source>
        <dbReference type="Proteomes" id="UP000662904"/>
    </source>
</evidence>
<dbReference type="AlphaFoldDB" id="A0A8A0RQA5"/>
<organism evidence="1 2">
    <name type="scientific">Koleobacter methoxysyntrophicus</name>
    <dbReference type="NCBI Taxonomy" id="2751313"/>
    <lineage>
        <taxon>Bacteria</taxon>
        <taxon>Bacillati</taxon>
        <taxon>Bacillota</taxon>
        <taxon>Clostridia</taxon>
        <taxon>Koleobacterales</taxon>
        <taxon>Koleobacteraceae</taxon>
        <taxon>Koleobacter</taxon>
    </lineage>
</organism>
<dbReference type="KEGG" id="kme:H0A61_03005"/>